<dbReference type="SMART" id="SM00862">
    <property type="entry name" value="Trans_reg_C"/>
    <property type="match status" value="1"/>
</dbReference>
<comment type="similarity">
    <text evidence="1">Belongs to the AfsR/DnrI/RedD regulatory family.</text>
</comment>
<evidence type="ECO:0000259" key="4">
    <source>
        <dbReference type="PROSITE" id="PS51755"/>
    </source>
</evidence>
<protein>
    <submittedName>
        <fullName evidence="5">BTAD domain-containing putative transcriptional regulator</fullName>
    </submittedName>
</protein>
<keyword evidence="6" id="KW-1185">Reference proteome</keyword>
<dbReference type="PANTHER" id="PTHR47691">
    <property type="entry name" value="REGULATOR-RELATED"/>
    <property type="match status" value="1"/>
</dbReference>
<reference evidence="6" key="1">
    <citation type="journal article" date="2019" name="Int. J. Syst. Evol. Microbiol.">
        <title>The Global Catalogue of Microorganisms (GCM) 10K type strain sequencing project: providing services to taxonomists for standard genome sequencing and annotation.</title>
        <authorList>
            <consortium name="The Broad Institute Genomics Platform"/>
            <consortium name="The Broad Institute Genome Sequencing Center for Infectious Disease"/>
            <person name="Wu L."/>
            <person name="Ma J."/>
        </authorList>
    </citation>
    <scope>NUCLEOTIDE SEQUENCE [LARGE SCALE GENOMIC DNA]</scope>
    <source>
        <strain evidence="6">JCM 17979</strain>
    </source>
</reference>
<dbReference type="EMBL" id="BAABHO010000037">
    <property type="protein sequence ID" value="GAA4800465.1"/>
    <property type="molecule type" value="Genomic_DNA"/>
</dbReference>
<dbReference type="InterPro" id="IPR016032">
    <property type="entry name" value="Sig_transdc_resp-reg_C-effctor"/>
</dbReference>
<dbReference type="InterPro" id="IPR011990">
    <property type="entry name" value="TPR-like_helical_dom_sf"/>
</dbReference>
<evidence type="ECO:0000313" key="5">
    <source>
        <dbReference type="EMBL" id="GAA4800465.1"/>
    </source>
</evidence>
<evidence type="ECO:0000256" key="1">
    <source>
        <dbReference type="ARBA" id="ARBA00005820"/>
    </source>
</evidence>
<dbReference type="Gene3D" id="3.40.50.300">
    <property type="entry name" value="P-loop containing nucleotide triphosphate hydrolases"/>
    <property type="match status" value="1"/>
</dbReference>
<dbReference type="PROSITE" id="PS51755">
    <property type="entry name" value="OMPR_PHOB"/>
    <property type="match status" value="1"/>
</dbReference>
<dbReference type="InterPro" id="IPR036388">
    <property type="entry name" value="WH-like_DNA-bd_sf"/>
</dbReference>
<dbReference type="Pfam" id="PF03704">
    <property type="entry name" value="BTAD"/>
    <property type="match status" value="1"/>
</dbReference>
<dbReference type="PANTHER" id="PTHR47691:SF3">
    <property type="entry name" value="HTH-TYPE TRANSCRIPTIONAL REGULATOR RV0890C-RELATED"/>
    <property type="match status" value="1"/>
</dbReference>
<keyword evidence="2 3" id="KW-0238">DNA-binding</keyword>
<dbReference type="Pfam" id="PF00931">
    <property type="entry name" value="NB-ARC"/>
    <property type="match status" value="1"/>
</dbReference>
<feature type="DNA-binding region" description="OmpR/PhoB-type" evidence="3">
    <location>
        <begin position="1"/>
        <end position="96"/>
    </location>
</feature>
<evidence type="ECO:0000256" key="2">
    <source>
        <dbReference type="ARBA" id="ARBA00023125"/>
    </source>
</evidence>
<dbReference type="InterPro" id="IPR002182">
    <property type="entry name" value="NB-ARC"/>
</dbReference>
<feature type="domain" description="OmpR/PhoB-type" evidence="4">
    <location>
        <begin position="1"/>
        <end position="96"/>
    </location>
</feature>
<dbReference type="CDD" id="cd15831">
    <property type="entry name" value="BTAD"/>
    <property type="match status" value="1"/>
</dbReference>
<dbReference type="SMART" id="SM01043">
    <property type="entry name" value="BTAD"/>
    <property type="match status" value="1"/>
</dbReference>
<organism evidence="5 6">
    <name type="scientific">Actinomycetospora chlora</name>
    <dbReference type="NCBI Taxonomy" id="663608"/>
    <lineage>
        <taxon>Bacteria</taxon>
        <taxon>Bacillati</taxon>
        <taxon>Actinomycetota</taxon>
        <taxon>Actinomycetes</taxon>
        <taxon>Pseudonocardiales</taxon>
        <taxon>Pseudonocardiaceae</taxon>
        <taxon>Actinomycetospora</taxon>
    </lineage>
</organism>
<comment type="caution">
    <text evidence="5">The sequence shown here is derived from an EMBL/GenBank/DDBJ whole genome shotgun (WGS) entry which is preliminary data.</text>
</comment>
<gene>
    <name evidence="5" type="ORF">GCM10023200_41670</name>
</gene>
<dbReference type="Pfam" id="PF00486">
    <property type="entry name" value="Trans_reg_C"/>
    <property type="match status" value="1"/>
</dbReference>
<dbReference type="PRINTS" id="PR00364">
    <property type="entry name" value="DISEASERSIST"/>
</dbReference>
<dbReference type="InterPro" id="IPR005158">
    <property type="entry name" value="BTAD"/>
</dbReference>
<proteinExistence type="inferred from homology"/>
<dbReference type="InterPro" id="IPR001867">
    <property type="entry name" value="OmpR/PhoB-type_DNA-bd"/>
</dbReference>
<dbReference type="InterPro" id="IPR027417">
    <property type="entry name" value="P-loop_NTPase"/>
</dbReference>
<dbReference type="Gene3D" id="1.25.40.10">
    <property type="entry name" value="Tetratricopeptide repeat domain"/>
    <property type="match status" value="1"/>
</dbReference>
<name>A0ABP9BUS9_9PSEU</name>
<dbReference type="SUPFAM" id="SSF48452">
    <property type="entry name" value="TPR-like"/>
    <property type="match status" value="2"/>
</dbReference>
<sequence>MRFLDLGPLLVEVDGHVRSPGGPRTTVALAVLLVHADRPVSVDTLGEAIWDDGRPRTVSTLESHLWRLRQVLEPHREPGTPWSVLVTEPGGYRLRVAAGQVDSLRFGALVQEAGTLLDRGEPGAALERCEAARVLWRGRPLGPVTDRPWAAPTVARLEELRAQLDERHVDALLALGRPEQALLELGSALGEHPLRERLWARRMLAEYRAGRVDDALATFARARALLVDELGTEPADELRALHARVLADDPTLRAVPDPARSPPAPDLPRWSSRLVGRDHELERLASLAGGSPLITICGPAGVGKTRLAVEAAHRVADTFGDGVWFVDLTGARDGGQVIDAIGTALSLAAPPVGSPSDALRAFLRERRALVVLDDCEHVLAEVASLAEGLGRDAARLVLLVTSRERLDLEHETVVELAPLAVPDDDQPRGAALDLFLDRWEGAAGPTDPDDLADARRVCRAVEGIPLALELAAARAGTFTLAEIADQSEEDPGSLSGLGRRRQGVRPTVYAAVERSHRLLDDGARRLHRSLAVLPGPFTVAAAAAVAGTTPVAAADLLADLTHRSMVVARGPARPGRPSRFSQLTIVRAHAARALDDAGETTAARDRRDTWVARLVAAGPPRLGTPEDVARTRALTDDAVALRSTLQRTLVEDPSARGVEILADLGAMFWFQHDATAEGARWIEVAHDRDAGGPASTAPEVALRLSVALATIRAFAGRLALAAPVVDRALATLRGLDPDPGQELLIGDALAVLSTCLGFVGDPERARAVLDPVGDIVGRTADPTLALAHRVRTAMARLGHRDPASVLGELADVYRESTDAGNWFGAWVSSAIAHTAALAAGEPATALRWSDTCLAVVDGTGRQQAPLQLEQRANTLAVLGRHDEALRVYGAARAQNDHAGLPWPTVAGTEELLARTRAAVPEEARERIGRGVARLTVADFRAPVALDGQTQT</sequence>
<dbReference type="SUPFAM" id="SSF46894">
    <property type="entry name" value="C-terminal effector domain of the bipartite response regulators"/>
    <property type="match status" value="1"/>
</dbReference>
<accession>A0ABP9BUS9</accession>
<dbReference type="Proteomes" id="UP001500928">
    <property type="component" value="Unassembled WGS sequence"/>
</dbReference>
<dbReference type="Gene3D" id="1.10.10.10">
    <property type="entry name" value="Winged helix-like DNA-binding domain superfamily/Winged helix DNA-binding domain"/>
    <property type="match status" value="1"/>
</dbReference>
<evidence type="ECO:0000256" key="3">
    <source>
        <dbReference type="PROSITE-ProRule" id="PRU01091"/>
    </source>
</evidence>
<evidence type="ECO:0000313" key="6">
    <source>
        <dbReference type="Proteomes" id="UP001500928"/>
    </source>
</evidence>
<dbReference type="SUPFAM" id="SSF52540">
    <property type="entry name" value="P-loop containing nucleoside triphosphate hydrolases"/>
    <property type="match status" value="1"/>
</dbReference>